<name>A0A2K2D4V7_BRADI</name>
<dbReference type="AlphaFoldDB" id="A0A2K2D4V7"/>
<dbReference type="EnsemblPlants" id="PNT69312">
    <property type="protein sequence ID" value="PNT69312"/>
    <property type="gene ID" value="BRADI_3g53334v3"/>
</dbReference>
<dbReference type="Gramene" id="PNT69312">
    <property type="protein sequence ID" value="PNT69312"/>
    <property type="gene ID" value="BRADI_3g53334v3"/>
</dbReference>
<evidence type="ECO:0000313" key="2">
    <source>
        <dbReference type="EnsemblPlants" id="PNT69312"/>
    </source>
</evidence>
<reference evidence="1 2" key="1">
    <citation type="journal article" date="2010" name="Nature">
        <title>Genome sequencing and analysis of the model grass Brachypodium distachyon.</title>
        <authorList>
            <consortium name="International Brachypodium Initiative"/>
        </authorList>
    </citation>
    <scope>NUCLEOTIDE SEQUENCE [LARGE SCALE GENOMIC DNA]</scope>
    <source>
        <strain evidence="1 2">Bd21</strain>
    </source>
</reference>
<organism evidence="1">
    <name type="scientific">Brachypodium distachyon</name>
    <name type="common">Purple false brome</name>
    <name type="synonym">Trachynia distachya</name>
    <dbReference type="NCBI Taxonomy" id="15368"/>
    <lineage>
        <taxon>Eukaryota</taxon>
        <taxon>Viridiplantae</taxon>
        <taxon>Streptophyta</taxon>
        <taxon>Embryophyta</taxon>
        <taxon>Tracheophyta</taxon>
        <taxon>Spermatophyta</taxon>
        <taxon>Magnoliopsida</taxon>
        <taxon>Liliopsida</taxon>
        <taxon>Poales</taxon>
        <taxon>Poaceae</taxon>
        <taxon>BOP clade</taxon>
        <taxon>Pooideae</taxon>
        <taxon>Stipodae</taxon>
        <taxon>Brachypodieae</taxon>
        <taxon>Brachypodium</taxon>
    </lineage>
</organism>
<evidence type="ECO:0000313" key="3">
    <source>
        <dbReference type="Proteomes" id="UP000008810"/>
    </source>
</evidence>
<sequence>MDKGSCTPTYTKEQERIYTQELGRSSYKETNCTKDWGSTKQKERNFLQHWRKPEFTDKLPANQNDKVATFSLCFQPGSF</sequence>
<dbReference type="InParanoid" id="A0A2K2D4V7"/>
<dbReference type="Proteomes" id="UP000008810">
    <property type="component" value="Chromosome 3"/>
</dbReference>
<accession>A0A2K2D4V7</accession>
<gene>
    <name evidence="1" type="ORF">BRADI_3g53334v3</name>
</gene>
<reference evidence="2" key="3">
    <citation type="submission" date="2018-08" db="UniProtKB">
        <authorList>
            <consortium name="EnsemblPlants"/>
        </authorList>
    </citation>
    <scope>IDENTIFICATION</scope>
    <source>
        <strain evidence="2">cv. Bd21</strain>
    </source>
</reference>
<dbReference type="EMBL" id="CM000882">
    <property type="protein sequence ID" value="PNT69312.1"/>
    <property type="molecule type" value="Genomic_DNA"/>
</dbReference>
<proteinExistence type="predicted"/>
<protein>
    <submittedName>
        <fullName evidence="1 2">Uncharacterized protein</fullName>
    </submittedName>
</protein>
<reference evidence="1" key="2">
    <citation type="submission" date="2017-06" db="EMBL/GenBank/DDBJ databases">
        <title>WGS assembly of Brachypodium distachyon.</title>
        <authorList>
            <consortium name="The International Brachypodium Initiative"/>
            <person name="Lucas S."/>
            <person name="Harmon-Smith M."/>
            <person name="Lail K."/>
            <person name="Tice H."/>
            <person name="Grimwood J."/>
            <person name="Bruce D."/>
            <person name="Barry K."/>
            <person name="Shu S."/>
            <person name="Lindquist E."/>
            <person name="Wang M."/>
            <person name="Pitluck S."/>
            <person name="Vogel J.P."/>
            <person name="Garvin D.F."/>
            <person name="Mockler T.C."/>
            <person name="Schmutz J."/>
            <person name="Rokhsar D."/>
            <person name="Bevan M.W."/>
        </authorList>
    </citation>
    <scope>NUCLEOTIDE SEQUENCE</scope>
    <source>
        <strain evidence="1">Bd21</strain>
    </source>
</reference>
<evidence type="ECO:0000313" key="1">
    <source>
        <dbReference type="EMBL" id="PNT69312.1"/>
    </source>
</evidence>
<keyword evidence="3" id="KW-1185">Reference proteome</keyword>